<comment type="caution">
    <text evidence="1">The sequence shown here is derived from an EMBL/GenBank/DDBJ whole genome shotgun (WGS) entry which is preliminary data.</text>
</comment>
<dbReference type="Proteomes" id="UP000245609">
    <property type="component" value="Unassembled WGS sequence"/>
</dbReference>
<protein>
    <submittedName>
        <fullName evidence="1">Uncharacterized protein</fullName>
    </submittedName>
</protein>
<name>A0A2T9ZK72_9FUNG</name>
<reference evidence="1 2" key="1">
    <citation type="journal article" date="2018" name="MBio">
        <title>Comparative Genomics Reveals the Core Gene Toolbox for the Fungus-Insect Symbiosis.</title>
        <authorList>
            <person name="Wang Y."/>
            <person name="Stata M."/>
            <person name="Wang W."/>
            <person name="Stajich J.E."/>
            <person name="White M.M."/>
            <person name="Moncalvo J.M."/>
        </authorList>
    </citation>
    <scope>NUCLEOTIDE SEQUENCE [LARGE SCALE GENOMIC DNA]</scope>
    <source>
        <strain evidence="1 2">SC-DP-2</strain>
    </source>
</reference>
<evidence type="ECO:0000313" key="2">
    <source>
        <dbReference type="Proteomes" id="UP000245609"/>
    </source>
</evidence>
<organism evidence="1 2">
    <name type="scientific">Smittium megazygosporum</name>
    <dbReference type="NCBI Taxonomy" id="133381"/>
    <lineage>
        <taxon>Eukaryota</taxon>
        <taxon>Fungi</taxon>
        <taxon>Fungi incertae sedis</taxon>
        <taxon>Zoopagomycota</taxon>
        <taxon>Kickxellomycotina</taxon>
        <taxon>Harpellomycetes</taxon>
        <taxon>Harpellales</taxon>
        <taxon>Legeriomycetaceae</taxon>
        <taxon>Smittium</taxon>
    </lineage>
</organism>
<sequence length="74" mass="8600">MSKELCVYFRIKVSIFNILCILRQNRAFSSGIVARPQLLARHQTVSQKFEKTFSEKRTHDFRTTIVGGGLNLWL</sequence>
<dbReference type="EMBL" id="MBFS01000050">
    <property type="protein sequence ID" value="PVV05013.1"/>
    <property type="molecule type" value="Genomic_DNA"/>
</dbReference>
<proteinExistence type="predicted"/>
<evidence type="ECO:0000313" key="1">
    <source>
        <dbReference type="EMBL" id="PVV05013.1"/>
    </source>
</evidence>
<dbReference type="AlphaFoldDB" id="A0A2T9ZK72"/>
<accession>A0A2T9ZK72</accession>
<gene>
    <name evidence="1" type="ORF">BB560_000466</name>
</gene>
<keyword evidence="2" id="KW-1185">Reference proteome</keyword>